<evidence type="ECO:0000256" key="9">
    <source>
        <dbReference type="ARBA" id="ARBA00022679"/>
    </source>
</evidence>
<dbReference type="InterPro" id="IPR029057">
    <property type="entry name" value="PRTase-like"/>
</dbReference>
<evidence type="ECO:0000259" key="12">
    <source>
        <dbReference type="Pfam" id="PF00156"/>
    </source>
</evidence>
<comment type="similarity">
    <text evidence="5 11">Belongs to the purine/pyrimidine phosphoribosyltransferase family.</text>
</comment>
<dbReference type="CDD" id="cd06223">
    <property type="entry name" value="PRTases_typeI"/>
    <property type="match status" value="1"/>
</dbReference>
<comment type="pathway">
    <text evidence="4 11">Purine metabolism; AMP biosynthesis via salvage pathway; AMP from adenine: step 1/1.</text>
</comment>
<keyword evidence="7 11" id="KW-0963">Cytoplasm</keyword>
<evidence type="ECO:0000256" key="6">
    <source>
        <dbReference type="ARBA" id="ARBA00011893"/>
    </source>
</evidence>
<dbReference type="Gene3D" id="3.40.50.2020">
    <property type="match status" value="1"/>
</dbReference>
<protein>
    <recommendedName>
        <fullName evidence="6 11">Adenine phosphoribosyltransferase</fullName>
        <shortName evidence="11">APRT</shortName>
        <ecNumber evidence="6 11">2.4.2.7</ecNumber>
    </recommendedName>
</protein>
<name>A0A3R8N9I2_9BURK</name>
<dbReference type="Pfam" id="PF00156">
    <property type="entry name" value="Pribosyltran"/>
    <property type="match status" value="1"/>
</dbReference>
<comment type="catalytic activity">
    <reaction evidence="1 11">
        <text>AMP + diphosphate = 5-phospho-alpha-D-ribose 1-diphosphate + adenine</text>
        <dbReference type="Rhea" id="RHEA:16609"/>
        <dbReference type="ChEBI" id="CHEBI:16708"/>
        <dbReference type="ChEBI" id="CHEBI:33019"/>
        <dbReference type="ChEBI" id="CHEBI:58017"/>
        <dbReference type="ChEBI" id="CHEBI:456215"/>
        <dbReference type="EC" id="2.4.2.7"/>
    </reaction>
</comment>
<keyword evidence="10 11" id="KW-0660">Purine salvage</keyword>
<dbReference type="SUPFAM" id="SSF53271">
    <property type="entry name" value="PRTase-like"/>
    <property type="match status" value="1"/>
</dbReference>
<evidence type="ECO:0000256" key="4">
    <source>
        <dbReference type="ARBA" id="ARBA00004659"/>
    </source>
</evidence>
<dbReference type="EMBL" id="RRUE01000002">
    <property type="protein sequence ID" value="RRN43513.1"/>
    <property type="molecule type" value="Genomic_DNA"/>
</dbReference>
<keyword evidence="8 11" id="KW-0328">Glycosyltransferase</keyword>
<dbReference type="PANTHER" id="PTHR32315">
    <property type="entry name" value="ADENINE PHOSPHORIBOSYLTRANSFERASE"/>
    <property type="match status" value="1"/>
</dbReference>
<comment type="subcellular location">
    <subcellularLocation>
        <location evidence="3 11">Cytoplasm</location>
    </subcellularLocation>
</comment>
<gene>
    <name evidence="11" type="primary">apt</name>
    <name evidence="13" type="ORF">EHV23_08665</name>
</gene>
<comment type="caution">
    <text evidence="13">The sequence shown here is derived from an EMBL/GenBank/DDBJ whole genome shotgun (WGS) entry which is preliminary data.</text>
</comment>
<evidence type="ECO:0000256" key="5">
    <source>
        <dbReference type="ARBA" id="ARBA00008391"/>
    </source>
</evidence>
<dbReference type="GO" id="GO:0006166">
    <property type="term" value="P:purine ribonucleoside salvage"/>
    <property type="evidence" value="ECO:0007669"/>
    <property type="project" value="UniProtKB-UniRule"/>
</dbReference>
<dbReference type="FunFam" id="3.40.50.2020:FF:000021">
    <property type="entry name" value="Adenine phosphoribosyltransferase"/>
    <property type="match status" value="1"/>
</dbReference>
<feature type="domain" description="Phosphoribosyltransferase" evidence="12">
    <location>
        <begin position="30"/>
        <end position="153"/>
    </location>
</feature>
<proteinExistence type="inferred from homology"/>
<dbReference type="GO" id="GO:0006168">
    <property type="term" value="P:adenine salvage"/>
    <property type="evidence" value="ECO:0007669"/>
    <property type="project" value="InterPro"/>
</dbReference>
<dbReference type="PANTHER" id="PTHR32315:SF3">
    <property type="entry name" value="ADENINE PHOSPHORIBOSYLTRANSFERASE"/>
    <property type="match status" value="1"/>
</dbReference>
<dbReference type="GO" id="GO:0003999">
    <property type="term" value="F:adenine phosphoribosyltransferase activity"/>
    <property type="evidence" value="ECO:0007669"/>
    <property type="project" value="UniProtKB-UniRule"/>
</dbReference>
<reference evidence="13 14" key="1">
    <citation type="submission" date="2018-11" db="EMBL/GenBank/DDBJ databases">
        <title>Genome sequencing of Lautropia sp. KCOM 2505 (= ChDC F240).</title>
        <authorList>
            <person name="Kook J.-K."/>
            <person name="Park S.-N."/>
            <person name="Lim Y.K."/>
        </authorList>
    </citation>
    <scope>NUCLEOTIDE SEQUENCE [LARGE SCALE GENOMIC DNA]</scope>
    <source>
        <strain evidence="13 14">KCOM 2505</strain>
    </source>
</reference>
<dbReference type="GO" id="GO:0002055">
    <property type="term" value="F:adenine binding"/>
    <property type="evidence" value="ECO:0007669"/>
    <property type="project" value="TreeGrafter"/>
</dbReference>
<organism evidence="13 14">
    <name type="scientific">Lautropia dentalis</name>
    <dbReference type="NCBI Taxonomy" id="2490857"/>
    <lineage>
        <taxon>Bacteria</taxon>
        <taxon>Pseudomonadati</taxon>
        <taxon>Pseudomonadota</taxon>
        <taxon>Betaproteobacteria</taxon>
        <taxon>Burkholderiales</taxon>
        <taxon>Burkholderiaceae</taxon>
        <taxon>Lautropia</taxon>
    </lineage>
</organism>
<dbReference type="NCBIfam" id="NF002634">
    <property type="entry name" value="PRK02304.1-3"/>
    <property type="match status" value="1"/>
</dbReference>
<evidence type="ECO:0000256" key="3">
    <source>
        <dbReference type="ARBA" id="ARBA00004496"/>
    </source>
</evidence>
<dbReference type="AlphaFoldDB" id="A0A3R8N9I2"/>
<dbReference type="UniPathway" id="UPA00588">
    <property type="reaction ID" value="UER00646"/>
</dbReference>
<dbReference type="GO" id="GO:0044209">
    <property type="term" value="P:AMP salvage"/>
    <property type="evidence" value="ECO:0007669"/>
    <property type="project" value="UniProtKB-UniRule"/>
</dbReference>
<dbReference type="InterPro" id="IPR000836">
    <property type="entry name" value="PRTase_dom"/>
</dbReference>
<dbReference type="EC" id="2.4.2.7" evidence="6 11"/>
<comment type="function">
    <text evidence="2 11">Catalyzes a salvage reaction resulting in the formation of AMP, that is energically less costly than de novo synthesis.</text>
</comment>
<sequence>MSELDELKRHIRTIPDWPKPGVMFRDITPLLQDPRLLRAMTRILVERYAEAGINLVAGIDARGFIIGPLIAHQLGVGFVPIRKAGKLPFETVSATYDLEYGQATVEVHIDACKAGDRVLLVDDLIATGGTMLAGAGLLRTLGAEVVEAAAIIELPDLGGVAKLREAGVPTFALARFSETEQ</sequence>
<evidence type="ECO:0000256" key="10">
    <source>
        <dbReference type="ARBA" id="ARBA00022726"/>
    </source>
</evidence>
<evidence type="ECO:0000256" key="7">
    <source>
        <dbReference type="ARBA" id="ARBA00022490"/>
    </source>
</evidence>
<evidence type="ECO:0000313" key="13">
    <source>
        <dbReference type="EMBL" id="RRN43513.1"/>
    </source>
</evidence>
<dbReference type="NCBIfam" id="TIGR01090">
    <property type="entry name" value="apt"/>
    <property type="match status" value="1"/>
</dbReference>
<dbReference type="GO" id="GO:0016208">
    <property type="term" value="F:AMP binding"/>
    <property type="evidence" value="ECO:0007669"/>
    <property type="project" value="TreeGrafter"/>
</dbReference>
<dbReference type="InterPro" id="IPR050054">
    <property type="entry name" value="UPRTase/APRTase"/>
</dbReference>
<dbReference type="InterPro" id="IPR005764">
    <property type="entry name" value="Ade_phspho_trans"/>
</dbReference>
<evidence type="ECO:0000256" key="11">
    <source>
        <dbReference type="HAMAP-Rule" id="MF_00004"/>
    </source>
</evidence>
<keyword evidence="14" id="KW-1185">Reference proteome</keyword>
<dbReference type="OrthoDB" id="9803963at2"/>
<comment type="subunit">
    <text evidence="11">Homodimer.</text>
</comment>
<dbReference type="NCBIfam" id="NF002636">
    <property type="entry name" value="PRK02304.1-5"/>
    <property type="match status" value="1"/>
</dbReference>
<evidence type="ECO:0000256" key="1">
    <source>
        <dbReference type="ARBA" id="ARBA00000868"/>
    </source>
</evidence>
<dbReference type="HAMAP" id="MF_00004">
    <property type="entry name" value="Aden_phosphoribosyltr"/>
    <property type="match status" value="1"/>
</dbReference>
<dbReference type="Proteomes" id="UP000270261">
    <property type="component" value="Unassembled WGS sequence"/>
</dbReference>
<keyword evidence="9 11" id="KW-0808">Transferase</keyword>
<dbReference type="GO" id="GO:0005737">
    <property type="term" value="C:cytoplasm"/>
    <property type="evidence" value="ECO:0007669"/>
    <property type="project" value="UniProtKB-SubCell"/>
</dbReference>
<evidence type="ECO:0000256" key="8">
    <source>
        <dbReference type="ARBA" id="ARBA00022676"/>
    </source>
</evidence>
<evidence type="ECO:0000313" key="14">
    <source>
        <dbReference type="Proteomes" id="UP000270261"/>
    </source>
</evidence>
<accession>A0A3R8N9I2</accession>
<dbReference type="RefSeq" id="WP_125095724.1">
    <property type="nucleotide sequence ID" value="NZ_RRUE01000002.1"/>
</dbReference>
<evidence type="ECO:0000256" key="2">
    <source>
        <dbReference type="ARBA" id="ARBA00003968"/>
    </source>
</evidence>